<name>A0A2G5DJG1_AQUCA</name>
<reference evidence="2 3" key="1">
    <citation type="submission" date="2017-09" db="EMBL/GenBank/DDBJ databases">
        <title>WGS assembly of Aquilegia coerulea Goldsmith.</title>
        <authorList>
            <person name="Hodges S."/>
            <person name="Kramer E."/>
            <person name="Nordborg M."/>
            <person name="Tomkins J."/>
            <person name="Borevitz J."/>
            <person name="Derieg N."/>
            <person name="Yan J."/>
            <person name="Mihaltcheva S."/>
            <person name="Hayes R.D."/>
            <person name="Rokhsar D."/>
        </authorList>
    </citation>
    <scope>NUCLEOTIDE SEQUENCE [LARGE SCALE GENOMIC DNA]</scope>
    <source>
        <strain evidence="3">cv. Goldsmith</strain>
    </source>
</reference>
<dbReference type="OrthoDB" id="294702at2759"/>
<proteinExistence type="predicted"/>
<gene>
    <name evidence="2" type="ORF">AQUCO_01900197v1</name>
</gene>
<dbReference type="Gene3D" id="3.40.50.1820">
    <property type="entry name" value="alpha/beta hydrolase"/>
    <property type="match status" value="1"/>
</dbReference>
<dbReference type="InterPro" id="IPR000073">
    <property type="entry name" value="AB_hydrolase_1"/>
</dbReference>
<evidence type="ECO:0000313" key="2">
    <source>
        <dbReference type="EMBL" id="PIA43626.1"/>
    </source>
</evidence>
<feature type="domain" description="AB hydrolase-1" evidence="1">
    <location>
        <begin position="249"/>
        <end position="518"/>
    </location>
</feature>
<keyword evidence="3" id="KW-1185">Reference proteome</keyword>
<dbReference type="PANTHER" id="PTHR45763">
    <property type="entry name" value="HYDROLASE, ALPHA/BETA FOLD FAMILY PROTEIN, EXPRESSED-RELATED"/>
    <property type="match status" value="1"/>
</dbReference>
<dbReference type="Pfam" id="PF00561">
    <property type="entry name" value="Abhydrolase_1"/>
    <property type="match status" value="1"/>
</dbReference>
<dbReference type="STRING" id="218851.A0A2G5DJG1"/>
<protein>
    <recommendedName>
        <fullName evidence="1">AB hydrolase-1 domain-containing protein</fullName>
    </recommendedName>
</protein>
<organism evidence="2 3">
    <name type="scientific">Aquilegia coerulea</name>
    <name type="common">Rocky mountain columbine</name>
    <dbReference type="NCBI Taxonomy" id="218851"/>
    <lineage>
        <taxon>Eukaryota</taxon>
        <taxon>Viridiplantae</taxon>
        <taxon>Streptophyta</taxon>
        <taxon>Embryophyta</taxon>
        <taxon>Tracheophyta</taxon>
        <taxon>Spermatophyta</taxon>
        <taxon>Magnoliopsida</taxon>
        <taxon>Ranunculales</taxon>
        <taxon>Ranunculaceae</taxon>
        <taxon>Thalictroideae</taxon>
        <taxon>Aquilegia</taxon>
    </lineage>
</organism>
<dbReference type="PANTHER" id="PTHR45763:SF8">
    <property type="entry name" value="ALPHA_BETA-HYDROLASES SUPERFAMILY PROTEIN"/>
    <property type="match status" value="1"/>
</dbReference>
<evidence type="ECO:0000259" key="1">
    <source>
        <dbReference type="Pfam" id="PF00561"/>
    </source>
</evidence>
<dbReference type="SUPFAM" id="SSF53474">
    <property type="entry name" value="alpha/beta-Hydrolases"/>
    <property type="match status" value="1"/>
</dbReference>
<evidence type="ECO:0000313" key="3">
    <source>
        <dbReference type="Proteomes" id="UP000230069"/>
    </source>
</evidence>
<dbReference type="EMBL" id="KZ305036">
    <property type="protein sequence ID" value="PIA43626.1"/>
    <property type="molecule type" value="Genomic_DNA"/>
</dbReference>
<dbReference type="AlphaFoldDB" id="A0A2G5DJG1"/>
<accession>A0A2G5DJG1</accession>
<dbReference type="FunCoup" id="A0A2G5DJG1">
    <property type="interactions" value="771"/>
</dbReference>
<sequence>MSVAVMDDDGVGVGVGVGVGNGKLSTTSSLSWQEELASLVETSGIQYPLQYGGGNPLYQQDQDATITTTTITTPTEQVLFEFSKGVGGVDHHVVEESFKDQVKGFLKASAEMIQELGKGCKDVIQQSIATHPPPPFVTKFNGYCKKFSRRFRFLNDFLPEDRDPAHAWPVVFFVFIIALAMLGVCTEPRSLESMPKKVHIHPPSATLVQLPDGRHMAYHEQGVPADRARFSLVSPHSFLSSRFAGIPGIKESLLEEFGVRLITYDLPGFGESDPHPNRDLNTSAVDMLHLADAVGVNDKFWVVGYSGGGMHAWAALTYIPERLAGAAMFAPIVNPYDSSMSKEEKYKIWERWTPRRKLMYFLARTFPSLLTYSFSRSFLSGEHGQLEKFLSLSLGKKDKTWIEDPTFQEFWQRDLEESIRQGKIRPFIEEVVLQVTKWGFSLGNIQVQRKRHGKGFLPWLKSMYSQTELEWAGFLGPIHVWQGMDDQVVAPATAEFVGRLIPGATIHKLPGEGHFSYFCFCDECHRQIFSTLFGTPRGPLNSTVEVDQASFEEEFEEVLFTHTAI</sequence>
<dbReference type="InParanoid" id="A0A2G5DJG1"/>
<dbReference type="Proteomes" id="UP000230069">
    <property type="component" value="Unassembled WGS sequence"/>
</dbReference>
<dbReference type="InterPro" id="IPR029058">
    <property type="entry name" value="AB_hydrolase_fold"/>
</dbReference>